<name>F4GK78_PARC1</name>
<dbReference type="EMBL" id="CP002659">
    <property type="protein sequence ID" value="AEC02274.1"/>
    <property type="molecule type" value="Genomic_DNA"/>
</dbReference>
<evidence type="ECO:0000259" key="1">
    <source>
        <dbReference type="Pfam" id="PF26342"/>
    </source>
</evidence>
<keyword evidence="3" id="KW-1185">Reference proteome</keyword>
<reference evidence="3" key="1">
    <citation type="submission" date="2011-04" db="EMBL/GenBank/DDBJ databases">
        <title>The complete genome of Spirochaeta coccoides DSM 17374.</title>
        <authorList>
            <person name="Lucas S."/>
            <person name="Copeland A."/>
            <person name="Lapidus A."/>
            <person name="Bruce D."/>
            <person name="Goodwin L."/>
            <person name="Pitluck S."/>
            <person name="Peters L."/>
            <person name="Kyrpides N."/>
            <person name="Mavromatis K."/>
            <person name="Pagani I."/>
            <person name="Ivanova N."/>
            <person name="Ovchinnikova G."/>
            <person name="Lu M."/>
            <person name="Detter J.C."/>
            <person name="Tapia R."/>
            <person name="Han C."/>
            <person name="Land M."/>
            <person name="Hauser L."/>
            <person name="Markowitz V."/>
            <person name="Cheng J.-F."/>
            <person name="Hugenholtz P."/>
            <person name="Woyke T."/>
            <person name="Wu D."/>
            <person name="Spring S."/>
            <person name="Schroeder M."/>
            <person name="Brambilla E."/>
            <person name="Klenk H.-P."/>
            <person name="Eisen J.A."/>
        </authorList>
    </citation>
    <scope>NUCLEOTIDE SEQUENCE [LARGE SCALE GENOMIC DNA]</scope>
    <source>
        <strain evidence="3">ATCC BAA-1237 / DSM 17374 / SPN1</strain>
    </source>
</reference>
<dbReference type="HOGENOM" id="CLU_070080_0_0_12"/>
<dbReference type="RefSeq" id="WP_013739669.1">
    <property type="nucleotide sequence ID" value="NC_015436.1"/>
</dbReference>
<dbReference type="OrthoDB" id="369743at2"/>
<organism evidence="2 3">
    <name type="scientific">Parasphaerochaeta coccoides (strain ATCC BAA-1237 / DSM 17374 / SPN1)</name>
    <name type="common">Sphaerochaeta coccoides</name>
    <dbReference type="NCBI Taxonomy" id="760011"/>
    <lineage>
        <taxon>Bacteria</taxon>
        <taxon>Pseudomonadati</taxon>
        <taxon>Spirochaetota</taxon>
        <taxon>Spirochaetia</taxon>
        <taxon>Spirochaetales</taxon>
        <taxon>Sphaerochaetaceae</taxon>
        <taxon>Parasphaerochaeta</taxon>
    </lineage>
</organism>
<dbReference type="eggNOG" id="ENOG5033P4X">
    <property type="taxonomic scope" value="Bacteria"/>
</dbReference>
<proteinExistence type="predicted"/>
<evidence type="ECO:0000313" key="2">
    <source>
        <dbReference type="EMBL" id="AEC02274.1"/>
    </source>
</evidence>
<dbReference type="Pfam" id="PF26342">
    <property type="entry name" value="TP_1001_2nd"/>
    <property type="match status" value="2"/>
</dbReference>
<gene>
    <name evidence="2" type="ordered locus">Spico_1053</name>
</gene>
<accession>F4GK78</accession>
<protein>
    <recommendedName>
        <fullName evidence="1">TP-1001-like C-terminal domain-containing protein</fullName>
    </recommendedName>
</protein>
<feature type="domain" description="TP-1001-like C-terminal" evidence="1">
    <location>
        <begin position="144"/>
        <end position="213"/>
    </location>
</feature>
<dbReference type="KEGG" id="scc:Spico_1053"/>
<dbReference type="AlphaFoldDB" id="F4GK78"/>
<dbReference type="Proteomes" id="UP000007939">
    <property type="component" value="Chromosome"/>
</dbReference>
<evidence type="ECO:0000313" key="3">
    <source>
        <dbReference type="Proteomes" id="UP000007939"/>
    </source>
</evidence>
<dbReference type="InterPro" id="IPR058683">
    <property type="entry name" value="TP_1001-like_C"/>
</dbReference>
<sequence>MELMHMKSLKKGIRITAIPLFYLRCTLFLIILFLATACGEELLPLDLLERTDCSPPALVSIRATGNKSIRLCFSEKVEAASARVSVEGETAGSVTQEDDFSLVAHTSVPLIPGKQAWVSFVVEDISGNALWARVPIWGFNAHAAHLLITEFTTKGTEKQPDRVELVVLKSGDLAGITLSSGLAGRWTDRCVLPPGNVDEGTFIVVFFQDGNAEDIPKNTLICRSQELLGLPGSNGILVLTDSPSSDATIIDCVLYASHTKTAHGFGTEEVWEQANLAIDRNAWKPVIPNTQEVDSSWAVDSAATTSTRSLCRRDTYKDTDTKNDWYVCATKKASFGSYNSREEWEGNQER</sequence>
<feature type="domain" description="TP-1001-like C-terminal" evidence="1">
    <location>
        <begin position="229"/>
        <end position="327"/>
    </location>
</feature>
<reference evidence="2 3" key="2">
    <citation type="journal article" date="2012" name="Stand. Genomic Sci.">
        <title>Complete genome sequence of the termite hindgut bacterium Spirochaeta coccoides type strain (SPN1(T)), reclassification in the genus Sphaerochaeta as Sphaerochaeta coccoides comb. nov. and emendations of the family Spirochaetaceae and the genus Sphaerochaeta.</title>
        <authorList>
            <person name="Abt B."/>
            <person name="Han C."/>
            <person name="Scheuner C."/>
            <person name="Lu M."/>
            <person name="Lapidus A."/>
            <person name="Nolan M."/>
            <person name="Lucas S."/>
            <person name="Hammon N."/>
            <person name="Deshpande S."/>
            <person name="Cheng J.F."/>
            <person name="Tapia R."/>
            <person name="Goodwin L.A."/>
            <person name="Pitluck S."/>
            <person name="Liolios K."/>
            <person name="Pagani I."/>
            <person name="Ivanova N."/>
            <person name="Mavromatis K."/>
            <person name="Mikhailova N."/>
            <person name="Huntemann M."/>
            <person name="Pati A."/>
            <person name="Chen A."/>
            <person name="Palaniappan K."/>
            <person name="Land M."/>
            <person name="Hauser L."/>
            <person name="Brambilla E.M."/>
            <person name="Rohde M."/>
            <person name="Spring S."/>
            <person name="Gronow S."/>
            <person name="Goker M."/>
            <person name="Woyke T."/>
            <person name="Bristow J."/>
            <person name="Eisen J.A."/>
            <person name="Markowitz V."/>
            <person name="Hugenholtz P."/>
            <person name="Kyrpides N.C."/>
            <person name="Klenk H.P."/>
            <person name="Detter J.C."/>
        </authorList>
    </citation>
    <scope>NUCLEOTIDE SEQUENCE [LARGE SCALE GENOMIC DNA]</scope>
    <source>
        <strain evidence="3">ATCC BAA-1237 / DSM 17374 / SPN1</strain>
    </source>
</reference>